<dbReference type="EMBL" id="SMLG01000010">
    <property type="protein sequence ID" value="TDE42781.1"/>
    <property type="molecule type" value="Genomic_DNA"/>
</dbReference>
<evidence type="ECO:0000313" key="2">
    <source>
        <dbReference type="EMBL" id="TDE42781.1"/>
    </source>
</evidence>
<keyword evidence="1" id="KW-0732">Signal</keyword>
<name>A0A4R5F5A4_9FLAO</name>
<evidence type="ECO:0000313" key="3">
    <source>
        <dbReference type="Proteomes" id="UP000294814"/>
    </source>
</evidence>
<feature type="chain" id="PRO_5020295156" evidence="1">
    <location>
        <begin position="20"/>
        <end position="133"/>
    </location>
</feature>
<dbReference type="RefSeq" id="WP_131916901.1">
    <property type="nucleotide sequence ID" value="NZ_SMLG01000010.1"/>
</dbReference>
<gene>
    <name evidence="2" type="ORF">E0I26_13025</name>
</gene>
<comment type="caution">
    <text evidence="2">The sequence shown here is derived from an EMBL/GenBank/DDBJ whole genome shotgun (WGS) entry which is preliminary data.</text>
</comment>
<reference evidence="2 3" key="1">
    <citation type="submission" date="2019-03" db="EMBL/GenBank/DDBJ databases">
        <title>Novel species of Flavobacterium.</title>
        <authorList>
            <person name="Liu Q."/>
            <person name="Xin Y.-H."/>
        </authorList>
    </citation>
    <scope>NUCLEOTIDE SEQUENCE [LARGE SCALE GENOMIC DNA]</scope>
    <source>
        <strain evidence="2 3">LB3P52</strain>
    </source>
</reference>
<dbReference type="Proteomes" id="UP000294814">
    <property type="component" value="Unassembled WGS sequence"/>
</dbReference>
<evidence type="ECO:0000256" key="1">
    <source>
        <dbReference type="SAM" id="SignalP"/>
    </source>
</evidence>
<sequence length="133" mass="15033">MKKIILLLAFLSFSVIVFSQGKNVKEKKEVNVSPPLLKDGHYVVKILKKSFLKPSNDNPYDKVSVKIVNGIISEVGQGKPYRDNSYSKFIGSRIILDRNGNLIAAVDYLEQDNLKKKGEDNTFVFKLMIVLND</sequence>
<accession>A0A4R5F5A4</accession>
<feature type="signal peptide" evidence="1">
    <location>
        <begin position="1"/>
        <end position="19"/>
    </location>
</feature>
<protein>
    <submittedName>
        <fullName evidence="2">Uncharacterized protein</fullName>
    </submittedName>
</protein>
<keyword evidence="3" id="KW-1185">Reference proteome</keyword>
<dbReference type="OrthoDB" id="6381507at2"/>
<dbReference type="AlphaFoldDB" id="A0A4R5F5A4"/>
<organism evidence="2 3">
    <name type="scientific">Flavobacterium rhamnosiphilum</name>
    <dbReference type="NCBI Taxonomy" id="2541724"/>
    <lineage>
        <taxon>Bacteria</taxon>
        <taxon>Pseudomonadati</taxon>
        <taxon>Bacteroidota</taxon>
        <taxon>Flavobacteriia</taxon>
        <taxon>Flavobacteriales</taxon>
        <taxon>Flavobacteriaceae</taxon>
        <taxon>Flavobacterium</taxon>
    </lineage>
</organism>
<proteinExistence type="predicted"/>